<feature type="chain" id="PRO_5023097961" description="DUF5683 domain-containing protein" evidence="1">
    <location>
        <begin position="18"/>
        <end position="301"/>
    </location>
</feature>
<evidence type="ECO:0008006" key="4">
    <source>
        <dbReference type="Google" id="ProtNLM"/>
    </source>
</evidence>
<dbReference type="OrthoDB" id="5504964at2"/>
<evidence type="ECO:0000313" key="3">
    <source>
        <dbReference type="Proteomes" id="UP000321595"/>
    </source>
</evidence>
<evidence type="ECO:0000256" key="1">
    <source>
        <dbReference type="SAM" id="SignalP"/>
    </source>
</evidence>
<gene>
    <name evidence="2" type="ORF">FRD01_01815</name>
</gene>
<keyword evidence="1" id="KW-0732">Signal</keyword>
<dbReference type="AlphaFoldDB" id="A0A5B8XQJ4"/>
<evidence type="ECO:0000313" key="2">
    <source>
        <dbReference type="EMBL" id="QED26016.1"/>
    </source>
</evidence>
<accession>A0A5B8XQJ4</accession>
<name>A0A5B8XQJ4_9DELT</name>
<dbReference type="KEGG" id="bbae:FRD01_01815"/>
<keyword evidence="3" id="KW-1185">Reference proteome</keyword>
<protein>
    <recommendedName>
        <fullName evidence="4">DUF5683 domain-containing protein</fullName>
    </recommendedName>
</protein>
<dbReference type="RefSeq" id="WP_146957091.1">
    <property type="nucleotide sequence ID" value="NZ_CP042467.1"/>
</dbReference>
<feature type="signal peptide" evidence="1">
    <location>
        <begin position="1"/>
        <end position="17"/>
    </location>
</feature>
<organism evidence="2 3">
    <name type="scientific">Microvenator marinus</name>
    <dbReference type="NCBI Taxonomy" id="2600177"/>
    <lineage>
        <taxon>Bacteria</taxon>
        <taxon>Deltaproteobacteria</taxon>
        <taxon>Bradymonadales</taxon>
        <taxon>Microvenatoraceae</taxon>
        <taxon>Microvenator</taxon>
    </lineage>
</organism>
<proteinExistence type="predicted"/>
<dbReference type="EMBL" id="CP042467">
    <property type="protein sequence ID" value="QED26016.1"/>
    <property type="molecule type" value="Genomic_DNA"/>
</dbReference>
<sequence>MRFLVIFALFFSLSVNAQEAPETAITPEERLELAQVAFRTGDFNQIRSYIEPLLVPEPTIESREARIEARQLLGVAYFYEAQEATTPLQKEELVVAAKYQFLELLRESPDHQLDQMLYPASVAELFERVRAENKAELDNLRPNTDGQTQETSVQTFYVERRVESRNFALNFAPFGLGQWQNNQEVKATFFGVTQALALGLNITSYIIIESLRGEDGYYNPGPDRRSGDFQDALAWRNVMYGSAITFVTLWAASIIDGVINFEETDITIRALDAPPPELLPPREGSSLWTGAPIGWELVFPF</sequence>
<reference evidence="2 3" key="1">
    <citation type="submission" date="2019-08" db="EMBL/GenBank/DDBJ databases">
        <authorList>
            <person name="Liang Q."/>
        </authorList>
    </citation>
    <scope>NUCLEOTIDE SEQUENCE [LARGE SCALE GENOMIC DNA]</scope>
    <source>
        <strain evidence="2 3">V1718</strain>
    </source>
</reference>
<dbReference type="Proteomes" id="UP000321595">
    <property type="component" value="Chromosome"/>
</dbReference>